<keyword evidence="2" id="KW-1185">Reference proteome</keyword>
<keyword evidence="1" id="KW-0175">Coiled coil</keyword>
<accession>A0A915NEU0</accession>
<organism evidence="2 3">
    <name type="scientific">Meloidogyne javanica</name>
    <name type="common">Root-knot nematode worm</name>
    <dbReference type="NCBI Taxonomy" id="6303"/>
    <lineage>
        <taxon>Eukaryota</taxon>
        <taxon>Metazoa</taxon>
        <taxon>Ecdysozoa</taxon>
        <taxon>Nematoda</taxon>
        <taxon>Chromadorea</taxon>
        <taxon>Rhabditida</taxon>
        <taxon>Tylenchina</taxon>
        <taxon>Tylenchomorpha</taxon>
        <taxon>Tylenchoidea</taxon>
        <taxon>Meloidogynidae</taxon>
        <taxon>Meloidogyninae</taxon>
        <taxon>Meloidogyne</taxon>
        <taxon>Meloidogyne incognita group</taxon>
    </lineage>
</organism>
<proteinExistence type="predicted"/>
<evidence type="ECO:0000313" key="3">
    <source>
        <dbReference type="WBParaSite" id="scaffold9952_cov201.g14415"/>
    </source>
</evidence>
<reference evidence="3" key="1">
    <citation type="submission" date="2022-11" db="UniProtKB">
        <authorList>
            <consortium name="WormBaseParasite"/>
        </authorList>
    </citation>
    <scope>IDENTIFICATION</scope>
</reference>
<dbReference type="AlphaFoldDB" id="A0A915NEU0"/>
<evidence type="ECO:0000313" key="2">
    <source>
        <dbReference type="Proteomes" id="UP000887561"/>
    </source>
</evidence>
<feature type="coiled-coil region" evidence="1">
    <location>
        <begin position="1"/>
        <end position="28"/>
    </location>
</feature>
<evidence type="ECO:0000256" key="1">
    <source>
        <dbReference type="SAM" id="Coils"/>
    </source>
</evidence>
<protein>
    <submittedName>
        <fullName evidence="3">Uncharacterized protein</fullName>
    </submittedName>
</protein>
<dbReference type="WBParaSite" id="scaffold9952_cov201.g14415">
    <property type="protein sequence ID" value="scaffold9952_cov201.g14415"/>
    <property type="gene ID" value="scaffold9952_cov201.g14415"/>
</dbReference>
<name>A0A915NEU0_MELJA</name>
<dbReference type="Proteomes" id="UP000887561">
    <property type="component" value="Unplaced"/>
</dbReference>
<sequence length="66" mass="7544">MREMAEEKIKINEQKRQEEEELNINNENGFTIVNGFSPAKSNGRRATAVSIRDEILDGISFQNGEF</sequence>